<evidence type="ECO:0000259" key="2">
    <source>
        <dbReference type="PROSITE" id="PS50006"/>
    </source>
</evidence>
<sequence>MIVCPNCNHQNPDGATQCEACYTPLPVTTNCPNCGATVQVDAAFCGQCGFDLKASTGMEEGQVLSQTDPAVMPTIVSPVSGTNAGMPSEDIPDLHPPDPLVTLEPIVVSATPNLEKSSNINTPVPTEEPPQTINPISNPVVTSPSPTGKTPIPAKTQLQKQSAKLIHIRTDTDIELPVNLSVIHIGKPNDRVPPDIDISGFPDSEVVSRSHADIRIEGDSYYIEDIGSSNGTYVNNTSLTRGNRHKLRPGDRISLGKGDLVSFLFQIS</sequence>
<dbReference type="Pfam" id="PF12773">
    <property type="entry name" value="DZR"/>
    <property type="match status" value="1"/>
</dbReference>
<dbReference type="SUPFAM" id="SSF49879">
    <property type="entry name" value="SMAD/FHA domain"/>
    <property type="match status" value="1"/>
</dbReference>
<comment type="caution">
    <text evidence="3">The sequence shown here is derived from an EMBL/GenBank/DDBJ whole genome shotgun (WGS) entry which is preliminary data.</text>
</comment>
<dbReference type="OrthoDB" id="9816434at2"/>
<evidence type="ECO:0000313" key="3">
    <source>
        <dbReference type="EMBL" id="RQH49896.1"/>
    </source>
</evidence>
<keyword evidence="4" id="KW-1185">Reference proteome</keyword>
<proteinExistence type="predicted"/>
<dbReference type="InterPro" id="IPR008984">
    <property type="entry name" value="SMAD_FHA_dom_sf"/>
</dbReference>
<dbReference type="SMART" id="SM00240">
    <property type="entry name" value="FHA"/>
    <property type="match status" value="1"/>
</dbReference>
<evidence type="ECO:0000256" key="1">
    <source>
        <dbReference type="SAM" id="MobiDB-lite"/>
    </source>
</evidence>
<dbReference type="RefSeq" id="WP_124142636.1">
    <property type="nucleotide sequence ID" value="NZ_CAWOKI010000001.1"/>
</dbReference>
<dbReference type="PROSITE" id="PS50006">
    <property type="entry name" value="FHA_DOMAIN"/>
    <property type="match status" value="1"/>
</dbReference>
<feature type="region of interest" description="Disordered" evidence="1">
    <location>
        <begin position="115"/>
        <end position="153"/>
    </location>
</feature>
<dbReference type="CDD" id="cd00060">
    <property type="entry name" value="FHA"/>
    <property type="match status" value="1"/>
</dbReference>
<dbReference type="Proteomes" id="UP000269154">
    <property type="component" value="Unassembled WGS sequence"/>
</dbReference>
<dbReference type="InterPro" id="IPR000253">
    <property type="entry name" value="FHA_dom"/>
</dbReference>
<gene>
    <name evidence="3" type="ORF">D5R40_06895</name>
</gene>
<protein>
    <submittedName>
        <fullName evidence="3">FHA domain-containing protein</fullName>
    </submittedName>
</protein>
<name>A0A3N6P4B2_9CYAN</name>
<accession>A0A3N6P4B2</accession>
<feature type="domain" description="FHA" evidence="2">
    <location>
        <begin position="183"/>
        <end position="239"/>
    </location>
</feature>
<reference evidence="3 4" key="1">
    <citation type="journal article" date="2018" name="ACS Chem. Biol.">
        <title>Ketoreductase domain dysfunction expands chemodiversity: malyngamide biosynthesis in the cyanobacterium Okeania hirsuta.</title>
        <authorList>
            <person name="Moss N.A."/>
            <person name="Leao T."/>
            <person name="Rankin M."/>
            <person name="McCullough T.M."/>
            <person name="Qu P."/>
            <person name="Korobeynikov A."/>
            <person name="Smith J.L."/>
            <person name="Gerwick L."/>
            <person name="Gerwick W.H."/>
        </authorList>
    </citation>
    <scope>NUCLEOTIDE SEQUENCE [LARGE SCALE GENOMIC DNA]</scope>
    <source>
        <strain evidence="3 4">PAB10Feb10-1</strain>
    </source>
</reference>
<dbReference type="AlphaFoldDB" id="A0A3N6P4B2"/>
<dbReference type="Pfam" id="PF00498">
    <property type="entry name" value="FHA"/>
    <property type="match status" value="1"/>
</dbReference>
<dbReference type="Gene3D" id="2.60.200.20">
    <property type="match status" value="1"/>
</dbReference>
<organism evidence="3 4">
    <name type="scientific">Okeania hirsuta</name>
    <dbReference type="NCBI Taxonomy" id="1458930"/>
    <lineage>
        <taxon>Bacteria</taxon>
        <taxon>Bacillati</taxon>
        <taxon>Cyanobacteriota</taxon>
        <taxon>Cyanophyceae</taxon>
        <taxon>Oscillatoriophycideae</taxon>
        <taxon>Oscillatoriales</taxon>
        <taxon>Microcoleaceae</taxon>
        <taxon>Okeania</taxon>
    </lineage>
</organism>
<feature type="compositionally biased region" description="Polar residues" evidence="1">
    <location>
        <begin position="115"/>
        <end position="148"/>
    </location>
</feature>
<dbReference type="EMBL" id="RCBY01000025">
    <property type="protein sequence ID" value="RQH49896.1"/>
    <property type="molecule type" value="Genomic_DNA"/>
</dbReference>
<evidence type="ECO:0000313" key="4">
    <source>
        <dbReference type="Proteomes" id="UP000269154"/>
    </source>
</evidence>
<dbReference type="InterPro" id="IPR025874">
    <property type="entry name" value="DZR"/>
</dbReference>